<dbReference type="Proteomes" id="UP001060085">
    <property type="component" value="Linkage Group LG06"/>
</dbReference>
<reference evidence="2" key="1">
    <citation type="journal article" date="2023" name="Nat. Plants">
        <title>Single-cell RNA sequencing provides a high-resolution roadmap for understanding the multicellular compartmentation of specialized metabolism.</title>
        <authorList>
            <person name="Sun S."/>
            <person name="Shen X."/>
            <person name="Li Y."/>
            <person name="Li Y."/>
            <person name="Wang S."/>
            <person name="Li R."/>
            <person name="Zhang H."/>
            <person name="Shen G."/>
            <person name="Guo B."/>
            <person name="Wei J."/>
            <person name="Xu J."/>
            <person name="St-Pierre B."/>
            <person name="Chen S."/>
            <person name="Sun C."/>
        </authorList>
    </citation>
    <scope>NUCLEOTIDE SEQUENCE [LARGE SCALE GENOMIC DNA]</scope>
</reference>
<comment type="caution">
    <text evidence="1">The sequence shown here is derived from an EMBL/GenBank/DDBJ whole genome shotgun (WGS) entry which is preliminary data.</text>
</comment>
<evidence type="ECO:0000313" key="2">
    <source>
        <dbReference type="Proteomes" id="UP001060085"/>
    </source>
</evidence>
<evidence type="ECO:0000313" key="1">
    <source>
        <dbReference type="EMBL" id="KAI5658237.1"/>
    </source>
</evidence>
<proteinExistence type="predicted"/>
<gene>
    <name evidence="1" type="ORF">M9H77_27030</name>
</gene>
<protein>
    <submittedName>
        <fullName evidence="1">Uncharacterized protein</fullName>
    </submittedName>
</protein>
<sequence length="473" mass="52626">MAEGEDGPTLKLILEKGPLAGQTRSFRPGNVIKIGRIARGNTLVIKEDGISSKHVSINFDSKPGRIGNWVISDLESSNGTDLNGETLDPFTPVDLSDGDVVKIGEETSIVVRFEDVGVDGEESKVRRNPPRGRGRKPKAVDEDIENKENVRVRTRRGKAALQNNQVEEGKGFGEGSNRVTRSAAMNIDRFEGESGEMENLGRKACSRRNGGKKQEKLDENGVQDAEEKENLSENEVQDGEYCIENEVGMEVKGMQEQSLKSTMRSTKKEQDLVIIDENELQNNKAVVMALPIDGENMSLRRSTRSSRKELNLEIQVENGGANNKRGRGGRGKKNLEMETLMENDEGAAVGKEEKLNSEIEVLELMKQNVQVNEALEQEGNGVDELAEEEVRFAAKSCEELASTSRVKDDDGNGVDLEKMTLGEWFDYLEVHLPKQIMDATEEMILDMRDKAEKFHEYMLQQKNCKGKLKLPVG</sequence>
<keyword evidence="2" id="KW-1185">Reference proteome</keyword>
<name>A0ACC0ACS8_CATRO</name>
<organism evidence="1 2">
    <name type="scientific">Catharanthus roseus</name>
    <name type="common">Madagascar periwinkle</name>
    <name type="synonym">Vinca rosea</name>
    <dbReference type="NCBI Taxonomy" id="4058"/>
    <lineage>
        <taxon>Eukaryota</taxon>
        <taxon>Viridiplantae</taxon>
        <taxon>Streptophyta</taxon>
        <taxon>Embryophyta</taxon>
        <taxon>Tracheophyta</taxon>
        <taxon>Spermatophyta</taxon>
        <taxon>Magnoliopsida</taxon>
        <taxon>eudicotyledons</taxon>
        <taxon>Gunneridae</taxon>
        <taxon>Pentapetalae</taxon>
        <taxon>asterids</taxon>
        <taxon>lamiids</taxon>
        <taxon>Gentianales</taxon>
        <taxon>Apocynaceae</taxon>
        <taxon>Rauvolfioideae</taxon>
        <taxon>Vinceae</taxon>
        <taxon>Catharanthinae</taxon>
        <taxon>Catharanthus</taxon>
    </lineage>
</organism>
<dbReference type="EMBL" id="CM044706">
    <property type="protein sequence ID" value="KAI5658237.1"/>
    <property type="molecule type" value="Genomic_DNA"/>
</dbReference>
<accession>A0ACC0ACS8</accession>